<dbReference type="HOGENOM" id="CLU_131438_0_0_9"/>
<evidence type="ECO:0000259" key="1">
    <source>
        <dbReference type="Pfam" id="PF00248"/>
    </source>
</evidence>
<comment type="caution">
    <text evidence="2">The sequence shown here is derived from an EMBL/GenBank/DDBJ whole genome shotgun (WGS) entry which is preliminary data.</text>
</comment>
<dbReference type="RefSeq" id="WP_002595534.1">
    <property type="nucleotide sequence ID" value="NZ_KB851018.1"/>
</dbReference>
<dbReference type="Pfam" id="PF00248">
    <property type="entry name" value="Aldo_ket_red"/>
    <property type="match status" value="1"/>
</dbReference>
<dbReference type="PANTHER" id="PTHR43312:SF2">
    <property type="entry name" value="OXIDOREDUCTASE"/>
    <property type="match status" value="1"/>
</dbReference>
<dbReference type="EMBL" id="AGYR01000014">
    <property type="protein sequence ID" value="ENZ17452.1"/>
    <property type="molecule type" value="Genomic_DNA"/>
</dbReference>
<dbReference type="PATRIC" id="fig|999408.3.peg.1889"/>
<dbReference type="InterPro" id="IPR023210">
    <property type="entry name" value="NADP_OxRdtase_dom"/>
</dbReference>
<name>A0A0E2HR08_9FIRM</name>
<evidence type="ECO:0000313" key="3">
    <source>
        <dbReference type="Proteomes" id="UP000013085"/>
    </source>
</evidence>
<accession>A0A0E2HR08</accession>
<dbReference type="InterPro" id="IPR036812">
    <property type="entry name" value="NAD(P)_OxRdtase_dom_sf"/>
</dbReference>
<dbReference type="Proteomes" id="UP000013085">
    <property type="component" value="Unassembled WGS sequence"/>
</dbReference>
<protein>
    <recommendedName>
        <fullName evidence="1">NADP-dependent oxidoreductase domain-containing protein</fullName>
    </recommendedName>
</protein>
<gene>
    <name evidence="2" type="ORF">HMPREF1090_01752</name>
</gene>
<dbReference type="SUPFAM" id="SSF51430">
    <property type="entry name" value="NAD(P)-linked oxidoreductase"/>
    <property type="match status" value="1"/>
</dbReference>
<organism evidence="2 3">
    <name type="scientific">[Clostridium] clostridioforme 90A8</name>
    <dbReference type="NCBI Taxonomy" id="999408"/>
    <lineage>
        <taxon>Bacteria</taxon>
        <taxon>Bacillati</taxon>
        <taxon>Bacillota</taxon>
        <taxon>Clostridia</taxon>
        <taxon>Lachnospirales</taxon>
        <taxon>Lachnospiraceae</taxon>
        <taxon>Enterocloster</taxon>
    </lineage>
</organism>
<evidence type="ECO:0000313" key="2">
    <source>
        <dbReference type="EMBL" id="ENZ17452.1"/>
    </source>
</evidence>
<reference evidence="2 3" key="1">
    <citation type="submission" date="2013-01" db="EMBL/GenBank/DDBJ databases">
        <title>The Genome Sequence of Clostridium clostridioforme 90A8.</title>
        <authorList>
            <consortium name="The Broad Institute Genome Sequencing Platform"/>
            <person name="Earl A."/>
            <person name="Ward D."/>
            <person name="Feldgarden M."/>
            <person name="Gevers D."/>
            <person name="Courvalin P."/>
            <person name="Lambert T."/>
            <person name="Walker B."/>
            <person name="Young S.K."/>
            <person name="Zeng Q."/>
            <person name="Gargeya S."/>
            <person name="Fitzgerald M."/>
            <person name="Haas B."/>
            <person name="Abouelleil A."/>
            <person name="Alvarado L."/>
            <person name="Arachchi H.M."/>
            <person name="Berlin A.M."/>
            <person name="Chapman S.B."/>
            <person name="Dewar J."/>
            <person name="Goldberg J."/>
            <person name="Griggs A."/>
            <person name="Gujja S."/>
            <person name="Hansen M."/>
            <person name="Howarth C."/>
            <person name="Imamovic A."/>
            <person name="Larimer J."/>
            <person name="McCowan C."/>
            <person name="Murphy C."/>
            <person name="Neiman D."/>
            <person name="Pearson M."/>
            <person name="Priest M."/>
            <person name="Roberts A."/>
            <person name="Saif S."/>
            <person name="Shea T."/>
            <person name="Sisk P."/>
            <person name="Sykes S."/>
            <person name="Wortman J."/>
            <person name="Nusbaum C."/>
            <person name="Birren B."/>
        </authorList>
    </citation>
    <scope>NUCLEOTIDE SEQUENCE [LARGE SCALE GENOMIC DNA]</scope>
    <source>
        <strain evidence="2 3">90A8</strain>
    </source>
</reference>
<dbReference type="PANTHER" id="PTHR43312">
    <property type="entry name" value="D-THREO-ALDOSE 1-DEHYDROGENASE"/>
    <property type="match status" value="1"/>
</dbReference>
<dbReference type="AlphaFoldDB" id="A0A0E2HR08"/>
<sequence>MEMEMKKLGFGTMRLPVLNQEDPAAVDLEQVCQMVDTFMERGFTYFDTAYMYHKYESERVVKRALTERWPRERYVLADKLPLSHLKEEADMERFFREQLEKCGVAYFDYYMLHNMSRSYYKTAERLGAFEFVCRKKEGGKGPQNRVLLPCGC</sequence>
<feature type="domain" description="NADP-dependent oxidoreductase" evidence="1">
    <location>
        <begin position="7"/>
        <end position="120"/>
    </location>
</feature>
<dbReference type="InterPro" id="IPR053135">
    <property type="entry name" value="AKR2_Oxidoreductase"/>
</dbReference>
<dbReference type="Gene3D" id="3.20.20.100">
    <property type="entry name" value="NADP-dependent oxidoreductase domain"/>
    <property type="match status" value="1"/>
</dbReference>
<proteinExistence type="predicted"/>